<dbReference type="PANTHER" id="PTHR43031">
    <property type="entry name" value="FAD-DEPENDENT OXIDOREDUCTASE"/>
    <property type="match status" value="1"/>
</dbReference>
<evidence type="ECO:0000256" key="1">
    <source>
        <dbReference type="SAM" id="Phobius"/>
    </source>
</evidence>
<dbReference type="InterPro" id="IPR050229">
    <property type="entry name" value="GlpE_sulfurtransferase"/>
</dbReference>
<dbReference type="Pfam" id="PF00581">
    <property type="entry name" value="Rhodanese"/>
    <property type="match status" value="1"/>
</dbReference>
<dbReference type="InterPro" id="IPR036873">
    <property type="entry name" value="Rhodanese-like_dom_sf"/>
</dbReference>
<evidence type="ECO:0000313" key="3">
    <source>
        <dbReference type="EMBL" id="SEQ84652.1"/>
    </source>
</evidence>
<keyword evidence="1" id="KW-0812">Transmembrane</keyword>
<dbReference type="PROSITE" id="PS50206">
    <property type="entry name" value="RHODANESE_3"/>
    <property type="match status" value="1"/>
</dbReference>
<protein>
    <submittedName>
        <fullName evidence="3">Rhodanese-related sulfurtransferase</fullName>
    </submittedName>
</protein>
<proteinExistence type="predicted"/>
<name>A0A1H9JCU2_9GAMM</name>
<feature type="transmembrane region" description="Helical" evidence="1">
    <location>
        <begin position="7"/>
        <end position="27"/>
    </location>
</feature>
<dbReference type="CDD" id="cd00158">
    <property type="entry name" value="RHOD"/>
    <property type="match status" value="1"/>
</dbReference>
<dbReference type="Proteomes" id="UP000198749">
    <property type="component" value="Unassembled WGS sequence"/>
</dbReference>
<dbReference type="GO" id="GO:0016740">
    <property type="term" value="F:transferase activity"/>
    <property type="evidence" value="ECO:0007669"/>
    <property type="project" value="UniProtKB-KW"/>
</dbReference>
<dbReference type="STRING" id="355243.SAMN03080615_02924"/>
<dbReference type="RefSeq" id="WP_091359759.1">
    <property type="nucleotide sequence ID" value="NZ_AP025284.1"/>
</dbReference>
<dbReference type="Gene3D" id="3.40.250.10">
    <property type="entry name" value="Rhodanese-like domain"/>
    <property type="match status" value="1"/>
</dbReference>
<dbReference type="PANTHER" id="PTHR43031:SF18">
    <property type="entry name" value="RHODANESE-RELATED SULFURTRANSFERASES"/>
    <property type="match status" value="1"/>
</dbReference>
<organism evidence="3 4">
    <name type="scientific">Amphritea atlantica</name>
    <dbReference type="NCBI Taxonomy" id="355243"/>
    <lineage>
        <taxon>Bacteria</taxon>
        <taxon>Pseudomonadati</taxon>
        <taxon>Pseudomonadota</taxon>
        <taxon>Gammaproteobacteria</taxon>
        <taxon>Oceanospirillales</taxon>
        <taxon>Oceanospirillaceae</taxon>
        <taxon>Amphritea</taxon>
    </lineage>
</organism>
<dbReference type="InterPro" id="IPR001763">
    <property type="entry name" value="Rhodanese-like_dom"/>
</dbReference>
<keyword evidence="4" id="KW-1185">Reference proteome</keyword>
<accession>A0A1H9JCU2</accession>
<dbReference type="EMBL" id="FOGB01000009">
    <property type="protein sequence ID" value="SEQ84652.1"/>
    <property type="molecule type" value="Genomic_DNA"/>
</dbReference>
<keyword evidence="1" id="KW-1133">Transmembrane helix</keyword>
<keyword evidence="1" id="KW-0472">Membrane</keyword>
<evidence type="ECO:0000259" key="2">
    <source>
        <dbReference type="PROSITE" id="PS50206"/>
    </source>
</evidence>
<evidence type="ECO:0000313" key="4">
    <source>
        <dbReference type="Proteomes" id="UP000198749"/>
    </source>
</evidence>
<gene>
    <name evidence="3" type="ORF">SAMN03080615_02924</name>
</gene>
<feature type="domain" description="Rhodanese" evidence="2">
    <location>
        <begin position="47"/>
        <end position="137"/>
    </location>
</feature>
<reference evidence="4" key="1">
    <citation type="submission" date="2016-10" db="EMBL/GenBank/DDBJ databases">
        <authorList>
            <person name="Varghese N."/>
            <person name="Submissions S."/>
        </authorList>
    </citation>
    <scope>NUCLEOTIDE SEQUENCE [LARGE SCALE GENOMIC DNA]</scope>
    <source>
        <strain evidence="4">DSM 18887</strain>
    </source>
</reference>
<keyword evidence="3" id="KW-0808">Transferase</keyword>
<sequence length="137" mass="15153">MEQLLEFITNNIMLVAAWGLTLAMLLWTEQNKAGKSVGTHEATRLINKDNAVILDIRPKKEFITGHITDAVHIPVSELDKRITELDKHKQKPIIVVCNIGQTAGAASKKLKNAGFENVVRLSGGMTEWKAQSLPVIK</sequence>
<dbReference type="AlphaFoldDB" id="A0A1H9JCU2"/>
<dbReference type="SMART" id="SM00450">
    <property type="entry name" value="RHOD"/>
    <property type="match status" value="1"/>
</dbReference>
<dbReference type="SUPFAM" id="SSF52821">
    <property type="entry name" value="Rhodanese/Cell cycle control phosphatase"/>
    <property type="match status" value="1"/>
</dbReference>
<dbReference type="OrthoDB" id="9808735at2"/>